<comment type="caution">
    <text evidence="9">The sequence shown here is derived from an EMBL/GenBank/DDBJ whole genome shotgun (WGS) entry which is preliminary data.</text>
</comment>
<dbReference type="AlphaFoldDB" id="D2ZSD5"/>
<dbReference type="EMBL" id="ACDX02000001">
    <property type="protein sequence ID" value="EFC89718.1"/>
    <property type="molecule type" value="Genomic_DNA"/>
</dbReference>
<keyword evidence="6 8" id="KW-1133">Transmembrane helix</keyword>
<keyword evidence="4" id="KW-1003">Cell membrane</keyword>
<feature type="transmembrane region" description="Helical" evidence="8">
    <location>
        <begin position="175"/>
        <end position="200"/>
    </location>
</feature>
<evidence type="ECO:0000313" key="10">
    <source>
        <dbReference type="Proteomes" id="UP000003344"/>
    </source>
</evidence>
<dbReference type="eggNOG" id="COG1296">
    <property type="taxonomic scope" value="Bacteria"/>
</dbReference>
<name>D2ZSD5_NEIM2</name>
<dbReference type="GO" id="GO:0005886">
    <property type="term" value="C:plasma membrane"/>
    <property type="evidence" value="ECO:0007669"/>
    <property type="project" value="UniProtKB-SubCell"/>
</dbReference>
<evidence type="ECO:0000256" key="3">
    <source>
        <dbReference type="ARBA" id="ARBA00022448"/>
    </source>
</evidence>
<dbReference type="InterPro" id="IPR011606">
    <property type="entry name" value="Brnchd-chn_aa_trnsp_permease"/>
</dbReference>
<evidence type="ECO:0000256" key="6">
    <source>
        <dbReference type="ARBA" id="ARBA00022989"/>
    </source>
</evidence>
<keyword evidence="7 8" id="KW-0472">Membrane</keyword>
<evidence type="ECO:0000256" key="8">
    <source>
        <dbReference type="SAM" id="Phobius"/>
    </source>
</evidence>
<reference evidence="9 10" key="1">
    <citation type="submission" date="2009-10" db="EMBL/GenBank/DDBJ databases">
        <authorList>
            <person name="Weinstock G."/>
            <person name="Sodergren E."/>
            <person name="Clifton S."/>
            <person name="Fulton L."/>
            <person name="Fulton B."/>
            <person name="Courtney L."/>
            <person name="Fronick C."/>
            <person name="Harrison M."/>
            <person name="Strong C."/>
            <person name="Farmer C."/>
            <person name="Delahaunty K."/>
            <person name="Markovic C."/>
            <person name="Hall O."/>
            <person name="Minx P."/>
            <person name="Tomlinson C."/>
            <person name="Mitreva M."/>
            <person name="Nelson J."/>
            <person name="Hou S."/>
            <person name="Wollam A."/>
            <person name="Pepin K.H."/>
            <person name="Johnson M."/>
            <person name="Bhonagiri V."/>
            <person name="Nash W.E."/>
            <person name="Warren W."/>
            <person name="Chinwalla A."/>
            <person name="Mardis E.R."/>
            <person name="Wilson R.K."/>
        </authorList>
    </citation>
    <scope>NUCLEOTIDE SEQUENCE [LARGE SCALE GENOMIC DNA]</scope>
    <source>
        <strain evidence="10">ATCC 25996 / DSM 4631 / NCTC 10774 / M26</strain>
    </source>
</reference>
<dbReference type="GO" id="GO:1903785">
    <property type="term" value="P:L-valine transmembrane transport"/>
    <property type="evidence" value="ECO:0007669"/>
    <property type="project" value="TreeGrafter"/>
</dbReference>
<evidence type="ECO:0000256" key="7">
    <source>
        <dbReference type="ARBA" id="ARBA00023136"/>
    </source>
</evidence>
<dbReference type="Pfam" id="PF03591">
    <property type="entry name" value="AzlC"/>
    <property type="match status" value="1"/>
</dbReference>
<comment type="similarity">
    <text evidence="2">Belongs to the AzlC family.</text>
</comment>
<keyword evidence="5 8" id="KW-0812">Transmembrane</keyword>
<gene>
    <name evidence="9" type="ORF">NEIMUCOT_03517</name>
</gene>
<evidence type="ECO:0000256" key="5">
    <source>
        <dbReference type="ARBA" id="ARBA00022692"/>
    </source>
</evidence>
<dbReference type="PANTHER" id="PTHR34979">
    <property type="entry name" value="INNER MEMBRANE PROTEIN YGAZ"/>
    <property type="match status" value="1"/>
</dbReference>
<sequence>MIFALSKPVSDDLFKFVRLCIIPSLIFHLHTLFKFLNKMTHPNSPQSEFLRGIKECSPMLIGLLPWALILGVQGGQKGMSWLEMLLMTGMNFAGGSEFAAVNLWTNPLPILIIATVTFMINSRHILMGAAIAPYMRDMPLKKAMPALFFMCDESWALAFAEIQKRKAMGLPAFNMPYYAGVCFILYTTWIGFAAFGAAVGPMFGDVAAWGFGMAFPAVFLVLLRGMWKSFKEARPWFISLIVACGTYLSVDGHWYVPMGAISGLLAAYLWGEKE</sequence>
<keyword evidence="3" id="KW-0813">Transport</keyword>
<accession>D2ZSD5</accession>
<feature type="transmembrane region" description="Helical" evidence="8">
    <location>
        <begin position="16"/>
        <end position="36"/>
    </location>
</feature>
<evidence type="ECO:0000256" key="1">
    <source>
        <dbReference type="ARBA" id="ARBA00004651"/>
    </source>
</evidence>
<evidence type="ECO:0000313" key="9">
    <source>
        <dbReference type="EMBL" id="EFC89718.1"/>
    </source>
</evidence>
<feature type="transmembrane region" description="Helical" evidence="8">
    <location>
        <begin position="206"/>
        <end position="226"/>
    </location>
</feature>
<evidence type="ECO:0000256" key="4">
    <source>
        <dbReference type="ARBA" id="ARBA00022475"/>
    </source>
</evidence>
<dbReference type="STRING" id="546266.NEIMUCOT_03517"/>
<feature type="transmembrane region" description="Helical" evidence="8">
    <location>
        <begin position="233"/>
        <end position="248"/>
    </location>
</feature>
<proteinExistence type="inferred from homology"/>
<dbReference type="Proteomes" id="UP000003344">
    <property type="component" value="Unassembled WGS sequence"/>
</dbReference>
<organism evidence="9 10">
    <name type="scientific">Neisseria mucosa (strain ATCC 25996 / DSM 4631 / NCTC 10774 / M26)</name>
    <dbReference type="NCBI Taxonomy" id="546266"/>
    <lineage>
        <taxon>Bacteria</taxon>
        <taxon>Pseudomonadati</taxon>
        <taxon>Pseudomonadota</taxon>
        <taxon>Betaproteobacteria</taxon>
        <taxon>Neisseriales</taxon>
        <taxon>Neisseriaceae</taxon>
        <taxon>Neisseria</taxon>
    </lineage>
</organism>
<protein>
    <submittedName>
        <fullName evidence="9">Putative azaleucine resistance protein AzlC</fullName>
    </submittedName>
</protein>
<dbReference type="PANTHER" id="PTHR34979:SF1">
    <property type="entry name" value="INNER MEMBRANE PROTEIN YGAZ"/>
    <property type="match status" value="1"/>
</dbReference>
<evidence type="ECO:0000256" key="2">
    <source>
        <dbReference type="ARBA" id="ARBA00010735"/>
    </source>
</evidence>
<comment type="subcellular location">
    <subcellularLocation>
        <location evidence="1">Cell membrane</location>
        <topology evidence="1">Multi-pass membrane protein</topology>
    </subcellularLocation>
</comment>